<keyword evidence="3" id="KW-1185">Reference proteome</keyword>
<evidence type="ECO:0000256" key="1">
    <source>
        <dbReference type="SAM" id="MobiDB-lite"/>
    </source>
</evidence>
<accession>Q4UHI5</accession>
<dbReference type="GeneID" id="3864395"/>
<organism evidence="2 3">
    <name type="scientific">Theileria annulata</name>
    <dbReference type="NCBI Taxonomy" id="5874"/>
    <lineage>
        <taxon>Eukaryota</taxon>
        <taxon>Sar</taxon>
        <taxon>Alveolata</taxon>
        <taxon>Apicomplexa</taxon>
        <taxon>Aconoidasida</taxon>
        <taxon>Piroplasmida</taxon>
        <taxon>Theileriidae</taxon>
        <taxon>Theileria</taxon>
    </lineage>
</organism>
<sequence>MGGWKQYASTHQAGSSETECADNESRDVHGWFWHFFDILINHIATAVPPVIVATLKHKGYGPFVFLGNWGGSHTWWISPPTSDPITKATLDLTNLENSHTLTLRGGGAPVQTVKYTVPSDQTGKIDSIKSQASDVKINLNLKLAQVTLTQTLTQGTNTLKATGSITTTKTVTRGSHDTLEQALATSHNLEFTSTSGLTQTNFGTGDTVIIGPNEAIYNKLELKAGAGSDGKPTNLKLELKPGTKSSGSGGEVTNDQLTLDSINSTLTLTGGIEGSLTYDSVEGTLTARITGVKYNLNDFHYTSETPHPAYCCIGGNLVKWQPGNPGMFAWHLYMVWTCAHILPPDEEAKATNINSSGQSPQGRSTSGTIFSGLTQGKGPEAQILWHIKPPDKIDDSPNAAIVSPALMIVVGMGLVYAIYPGIATGTDDLSGLRQKAQTLYDNAESLYSALDKLTGDDVAVQAARDLVKKLKDAASNSSGDRGLKELLGELSSAEGFSQIFEKAQLVQQKYEDVERKYKEVATDEQAKKQTQQYGHVTKPFNALQSEFNKGYTRDNEGNSKFIKFLVITEPSIIAQWLNFLTYVILLFVCH</sequence>
<gene>
    <name evidence="2" type="ORF">TA02945</name>
</gene>
<feature type="region of interest" description="Disordered" evidence="1">
    <location>
        <begin position="1"/>
        <end position="21"/>
    </location>
</feature>
<dbReference type="AlphaFoldDB" id="Q4UHI5"/>
<evidence type="ECO:0000313" key="2">
    <source>
        <dbReference type="EMBL" id="CAI73454.1"/>
    </source>
</evidence>
<dbReference type="RefSeq" id="XP_954131.1">
    <property type="nucleotide sequence ID" value="XM_949038.1"/>
</dbReference>
<name>Q4UHI5_THEAN</name>
<proteinExistence type="predicted"/>
<protein>
    <submittedName>
        <fullName evidence="2">Tpr-related protein family member, putative</fullName>
    </submittedName>
</protein>
<dbReference type="InParanoid" id="Q4UHI5"/>
<feature type="compositionally biased region" description="Polar residues" evidence="1">
    <location>
        <begin position="7"/>
        <end position="18"/>
    </location>
</feature>
<dbReference type="Proteomes" id="UP000001950">
    <property type="component" value="Chromosome 1"/>
</dbReference>
<dbReference type="KEGG" id="tan:TA02945"/>
<dbReference type="VEuPathDB" id="PiroplasmaDB:TA02945"/>
<evidence type="ECO:0000313" key="3">
    <source>
        <dbReference type="Proteomes" id="UP000001950"/>
    </source>
</evidence>
<dbReference type="EMBL" id="CR940347">
    <property type="protein sequence ID" value="CAI73454.1"/>
    <property type="molecule type" value="Genomic_DNA"/>
</dbReference>
<reference evidence="2 3" key="1">
    <citation type="journal article" date="2005" name="Science">
        <title>Genome of the host-cell transforming parasite Theileria annulata compared with T. parva.</title>
        <authorList>
            <person name="Pain A."/>
            <person name="Renauld H."/>
            <person name="Berriman M."/>
            <person name="Murphy L."/>
            <person name="Yeats C.A."/>
            <person name="Weir W."/>
            <person name="Kerhornou A."/>
            <person name="Aslett M."/>
            <person name="Bishop R."/>
            <person name="Bouchier C."/>
            <person name="Cochet M."/>
            <person name="Coulson R.M.R."/>
            <person name="Cronin A."/>
            <person name="de Villiers E.P."/>
            <person name="Fraser A."/>
            <person name="Fosker N."/>
            <person name="Gardner M."/>
            <person name="Goble A."/>
            <person name="Griffiths-Jones S."/>
            <person name="Harris D.E."/>
            <person name="Katzer F."/>
            <person name="Larke N."/>
            <person name="Lord A."/>
            <person name="Maser P."/>
            <person name="McKellar S."/>
            <person name="Mooney P."/>
            <person name="Morton F."/>
            <person name="Nene V."/>
            <person name="O'Neil S."/>
            <person name="Price C."/>
            <person name="Quail M.A."/>
            <person name="Rabbinowitsch E."/>
            <person name="Rawlings N.D."/>
            <person name="Rutter S."/>
            <person name="Saunders D."/>
            <person name="Seeger K."/>
            <person name="Shah T."/>
            <person name="Squares R."/>
            <person name="Squares S."/>
            <person name="Tivey A."/>
            <person name="Walker A.R."/>
            <person name="Woodward J."/>
            <person name="Dobbelaere D.A.E."/>
            <person name="Langsley G."/>
            <person name="Rajandream M.A."/>
            <person name="McKeever D."/>
            <person name="Shiels B."/>
            <person name="Tait A."/>
            <person name="Barrell B.G."/>
            <person name="Hall N."/>
        </authorList>
    </citation>
    <scope>NUCLEOTIDE SEQUENCE [LARGE SCALE GENOMIC DNA]</scope>
    <source>
        <strain evidence="3">Ankara</strain>
    </source>
</reference>